<keyword evidence="3" id="KW-1185">Reference proteome</keyword>
<dbReference type="Proteomes" id="UP000288178">
    <property type="component" value="Unassembled WGS sequence"/>
</dbReference>
<accession>A0A437JNG1</accession>
<sequence length="149" mass="16483">MRRDPIEATSAPAQVGPDDDEFDDDPSLQSVQRIVAASEAPPLRPPCAASVFALADVPLQRRVFGTTDRPAGQDAETKAATERCLRTGGVIRAHGLRYPADRWTAEREEQERARRARQRPPRPPRRAKTKGRKLRDLIHAGAGAGEWDE</sequence>
<name>A0A437JNG1_9BURK</name>
<organism evidence="2 3">
    <name type="scientific">Rubrivivax albus</name>
    <dbReference type="NCBI Taxonomy" id="2499835"/>
    <lineage>
        <taxon>Bacteria</taxon>
        <taxon>Pseudomonadati</taxon>
        <taxon>Pseudomonadota</taxon>
        <taxon>Betaproteobacteria</taxon>
        <taxon>Burkholderiales</taxon>
        <taxon>Sphaerotilaceae</taxon>
        <taxon>Rubrivivax</taxon>
    </lineage>
</organism>
<dbReference type="EMBL" id="SACT01000010">
    <property type="protein sequence ID" value="RVT48391.1"/>
    <property type="molecule type" value="Genomic_DNA"/>
</dbReference>
<evidence type="ECO:0000313" key="3">
    <source>
        <dbReference type="Proteomes" id="UP000288178"/>
    </source>
</evidence>
<protein>
    <submittedName>
        <fullName evidence="2">Uncharacterized protein</fullName>
    </submittedName>
</protein>
<feature type="region of interest" description="Disordered" evidence="1">
    <location>
        <begin position="1"/>
        <end position="26"/>
    </location>
</feature>
<dbReference type="RefSeq" id="WP_128200778.1">
    <property type="nucleotide sequence ID" value="NZ_SACT01000010.1"/>
</dbReference>
<evidence type="ECO:0000313" key="2">
    <source>
        <dbReference type="EMBL" id="RVT48391.1"/>
    </source>
</evidence>
<feature type="compositionally biased region" description="Basic and acidic residues" evidence="1">
    <location>
        <begin position="99"/>
        <end position="113"/>
    </location>
</feature>
<comment type="caution">
    <text evidence="2">The sequence shown here is derived from an EMBL/GenBank/DDBJ whole genome shotgun (WGS) entry which is preliminary data.</text>
</comment>
<feature type="region of interest" description="Disordered" evidence="1">
    <location>
        <begin position="96"/>
        <end position="149"/>
    </location>
</feature>
<feature type="compositionally biased region" description="Basic residues" evidence="1">
    <location>
        <begin position="114"/>
        <end position="133"/>
    </location>
</feature>
<gene>
    <name evidence="2" type="ORF">ENE75_22100</name>
</gene>
<feature type="compositionally biased region" description="Acidic residues" evidence="1">
    <location>
        <begin position="17"/>
        <end position="26"/>
    </location>
</feature>
<reference evidence="2 3" key="1">
    <citation type="submission" date="2019-01" db="EMBL/GenBank/DDBJ databases">
        <authorList>
            <person name="Chen W.-M."/>
        </authorList>
    </citation>
    <scope>NUCLEOTIDE SEQUENCE [LARGE SCALE GENOMIC DNA]</scope>
    <source>
        <strain evidence="2 3">ICH-3</strain>
    </source>
</reference>
<proteinExistence type="predicted"/>
<evidence type="ECO:0000256" key="1">
    <source>
        <dbReference type="SAM" id="MobiDB-lite"/>
    </source>
</evidence>
<dbReference type="AlphaFoldDB" id="A0A437JNG1"/>